<reference evidence="6 7" key="1">
    <citation type="journal article" date="2016" name="PLoS ONE">
        <title>Sequence Assembly of Yarrowia lipolytica Strain W29/CLIB89 Shows Transposable Element Diversity.</title>
        <authorList>
            <person name="Magnan C."/>
            <person name="Yu J."/>
            <person name="Chang I."/>
            <person name="Jahn E."/>
            <person name="Kanomata Y."/>
            <person name="Wu J."/>
            <person name="Zeller M."/>
            <person name="Oakes M."/>
            <person name="Baldi P."/>
            <person name="Sandmeyer S."/>
        </authorList>
    </citation>
    <scope>NUCLEOTIDE SEQUENCE [LARGE SCALE GENOMIC DNA]</scope>
    <source>
        <strain evidence="7">CLIB89(W29)</strain>
    </source>
</reference>
<dbReference type="EMBL" id="CP017554">
    <property type="protein sequence ID" value="AOW01341.1"/>
    <property type="molecule type" value="Genomic_DNA"/>
</dbReference>
<dbReference type="SUPFAM" id="SSF51430">
    <property type="entry name" value="NAD(P)-linked oxidoreductase"/>
    <property type="match status" value="1"/>
</dbReference>
<dbReference type="Gene3D" id="3.20.20.100">
    <property type="entry name" value="NADP-dependent oxidoreductase domain"/>
    <property type="match status" value="1"/>
</dbReference>
<organism evidence="6 7">
    <name type="scientific">Yarrowia lipolytica</name>
    <name type="common">Candida lipolytica</name>
    <dbReference type="NCBI Taxonomy" id="4952"/>
    <lineage>
        <taxon>Eukaryota</taxon>
        <taxon>Fungi</taxon>
        <taxon>Dikarya</taxon>
        <taxon>Ascomycota</taxon>
        <taxon>Saccharomycotina</taxon>
        <taxon>Dipodascomycetes</taxon>
        <taxon>Dipodascales</taxon>
        <taxon>Dipodascales incertae sedis</taxon>
        <taxon>Yarrowia</taxon>
    </lineage>
</organism>
<evidence type="ECO:0000259" key="5">
    <source>
        <dbReference type="Pfam" id="PF00248"/>
    </source>
</evidence>
<dbReference type="FunFam" id="3.20.20.100:FF:000031">
    <property type="entry name" value="D-arabinose dehydrogenase heavy chain"/>
    <property type="match status" value="1"/>
</dbReference>
<dbReference type="PIRSF" id="PIRSF000097">
    <property type="entry name" value="AKR"/>
    <property type="match status" value="1"/>
</dbReference>
<dbReference type="PROSITE" id="PS00798">
    <property type="entry name" value="ALDOKETO_REDUCTASE_1"/>
    <property type="match status" value="1"/>
</dbReference>
<dbReference type="GeneID" id="2907198"/>
<evidence type="ECO:0000313" key="7">
    <source>
        <dbReference type="Proteomes" id="UP000182444"/>
    </source>
</evidence>
<dbReference type="PANTHER" id="PTHR11732">
    <property type="entry name" value="ALDO/KETO REDUCTASE"/>
    <property type="match status" value="1"/>
</dbReference>
<protein>
    <recommendedName>
        <fullName evidence="5">NADP-dependent oxidoreductase domain-containing protein</fullName>
    </recommendedName>
</protein>
<evidence type="ECO:0000256" key="2">
    <source>
        <dbReference type="PIRSR" id="PIRSR000097-1"/>
    </source>
</evidence>
<dbReference type="AlphaFoldDB" id="A0A1H6PRD7"/>
<name>A0A1H6PRD7_YARLL</name>
<evidence type="ECO:0000313" key="6">
    <source>
        <dbReference type="EMBL" id="AOW01341.1"/>
    </source>
</evidence>
<keyword evidence="1" id="KW-0560">Oxidoreductase</keyword>
<dbReference type="GO" id="GO:0016616">
    <property type="term" value="F:oxidoreductase activity, acting on the CH-OH group of donors, NAD or NADP as acceptor"/>
    <property type="evidence" value="ECO:0007669"/>
    <property type="project" value="UniProtKB-ARBA"/>
</dbReference>
<feature type="domain" description="NADP-dependent oxidoreductase" evidence="5">
    <location>
        <begin position="45"/>
        <end position="311"/>
    </location>
</feature>
<evidence type="ECO:0000256" key="4">
    <source>
        <dbReference type="PIRSR" id="PIRSR000097-3"/>
    </source>
</evidence>
<gene>
    <name evidence="6" type="ORF">YALI1_B09211g</name>
</gene>
<dbReference type="VEuPathDB" id="FungiDB:YALI0_B07117g"/>
<dbReference type="SMR" id="A0A1H6PRD7"/>
<evidence type="ECO:0000256" key="1">
    <source>
        <dbReference type="ARBA" id="ARBA00023002"/>
    </source>
</evidence>
<dbReference type="Pfam" id="PF00248">
    <property type="entry name" value="Aldo_ket_red"/>
    <property type="match status" value="1"/>
</dbReference>
<dbReference type="KEGG" id="yli:2907198"/>
<feature type="site" description="Lowers pKa of active site Tyr" evidence="4">
    <location>
        <position position="107"/>
    </location>
</feature>
<dbReference type="InterPro" id="IPR023210">
    <property type="entry name" value="NADP_OxRdtase_dom"/>
</dbReference>
<dbReference type="PROSITE" id="PS00062">
    <property type="entry name" value="ALDOKETO_REDUCTASE_2"/>
    <property type="match status" value="1"/>
</dbReference>
<evidence type="ECO:0000256" key="3">
    <source>
        <dbReference type="PIRSR" id="PIRSR000097-2"/>
    </source>
</evidence>
<dbReference type="InterPro" id="IPR020471">
    <property type="entry name" value="AKR"/>
</dbReference>
<dbReference type="VEuPathDB" id="FungiDB:YALI1_B09211g"/>
<dbReference type="OMA" id="GNHEKFP"/>
<dbReference type="RefSeq" id="XP_500595.3">
    <property type="nucleotide sequence ID" value="XM_500595.3"/>
</dbReference>
<feature type="active site" description="Proton donor" evidence="2">
    <location>
        <position position="79"/>
    </location>
</feature>
<dbReference type="PRINTS" id="PR00069">
    <property type="entry name" value="ALDKETRDTASE"/>
</dbReference>
<sequence>MFRSVYKRGRILSKIPIKQHIQITHKHTMTSLDFTLNNGKTIPAIGLGTWKSTTEEVAGAVECALTEGGYRHIDTAFNYRNEDAVGLGIKRAMEKGVKREDIFVTTKIWVTYHDRVEENLDMSLERLGLDYVDMLLIHWPVPLNPNGNDPVYPLRPDGSRDIDESGSQPKTWKQMEAVLKTGKTKSIGVSNFSIPYLEELLKEAEVVPAVNQVELHPLLPQLELMEFCKKNNIVMTAFSPFGSVGGPLLKNELVVSLADKYNTSPGGILTSYHIGNGTVVIPKSVTNSRIVENGKSAVTLSQEDLKALNDLHKTEGIHRTSKPKWGVDLGFPDFDFC</sequence>
<dbReference type="Proteomes" id="UP000182444">
    <property type="component" value="Chromosome 1B"/>
</dbReference>
<dbReference type="InterPro" id="IPR018170">
    <property type="entry name" value="Aldo/ket_reductase_CS"/>
</dbReference>
<proteinExistence type="predicted"/>
<accession>A0A1H6PRD7</accession>
<dbReference type="eggNOG" id="KOG1577">
    <property type="taxonomic scope" value="Eukaryota"/>
</dbReference>
<dbReference type="InterPro" id="IPR036812">
    <property type="entry name" value="NAD(P)_OxRdtase_dom_sf"/>
</dbReference>
<feature type="binding site" evidence="3">
    <location>
        <position position="138"/>
    </location>
    <ligand>
        <name>substrate</name>
    </ligand>
</feature>